<organism evidence="2">
    <name type="scientific">Siphoviridae sp. ctWT735</name>
    <dbReference type="NCBI Taxonomy" id="2825538"/>
    <lineage>
        <taxon>Viruses</taxon>
        <taxon>Duplodnaviria</taxon>
        <taxon>Heunggongvirae</taxon>
        <taxon>Uroviricota</taxon>
        <taxon>Caudoviricetes</taxon>
    </lineage>
</organism>
<name>A0A8S5TU72_9CAUD</name>
<reference evidence="2" key="1">
    <citation type="journal article" date="2021" name="Proc. Natl. Acad. Sci. U.S.A.">
        <title>A Catalog of Tens of Thousands of Viruses from Human Metagenomes Reveals Hidden Associations with Chronic Diseases.</title>
        <authorList>
            <person name="Tisza M.J."/>
            <person name="Buck C.B."/>
        </authorList>
    </citation>
    <scope>NUCLEOTIDE SEQUENCE</scope>
    <source>
        <strain evidence="2">CtWT735</strain>
    </source>
</reference>
<protein>
    <submittedName>
        <fullName evidence="2">Uncharacterized protein</fullName>
    </submittedName>
</protein>
<keyword evidence="1" id="KW-0812">Transmembrane</keyword>
<dbReference type="EMBL" id="BK015930">
    <property type="protein sequence ID" value="DAF85750.1"/>
    <property type="molecule type" value="Genomic_DNA"/>
</dbReference>
<keyword evidence="1" id="KW-1133">Transmembrane helix</keyword>
<evidence type="ECO:0000256" key="1">
    <source>
        <dbReference type="SAM" id="Phobius"/>
    </source>
</evidence>
<proteinExistence type="predicted"/>
<sequence>MFLNFALMCFAGALAVICSLMNVTAGVFICVILVAVFWLLFILDNISI</sequence>
<keyword evidence="1" id="KW-0472">Membrane</keyword>
<evidence type="ECO:0000313" key="2">
    <source>
        <dbReference type="EMBL" id="DAF85750.1"/>
    </source>
</evidence>
<accession>A0A8S5TU72</accession>
<feature type="transmembrane region" description="Helical" evidence="1">
    <location>
        <begin position="25"/>
        <end position="43"/>
    </location>
</feature>